<feature type="signal peptide" evidence="1">
    <location>
        <begin position="1"/>
        <end position="37"/>
    </location>
</feature>
<organism evidence="3 4">
    <name type="scientific">Mycolicibacter heraklionensis</name>
    <dbReference type="NCBI Taxonomy" id="512402"/>
    <lineage>
        <taxon>Bacteria</taxon>
        <taxon>Bacillati</taxon>
        <taxon>Actinomycetota</taxon>
        <taxon>Actinomycetes</taxon>
        <taxon>Mycobacteriales</taxon>
        <taxon>Mycobacteriaceae</taxon>
        <taxon>Mycolicibacter</taxon>
    </lineage>
</organism>
<evidence type="ECO:0000256" key="1">
    <source>
        <dbReference type="SAM" id="SignalP"/>
    </source>
</evidence>
<dbReference type="Pfam" id="PF05305">
    <property type="entry name" value="DUF732"/>
    <property type="match status" value="1"/>
</dbReference>
<dbReference type="RefSeq" id="WP_220696536.1">
    <property type="nucleotide sequence ID" value="NZ_CP080997.1"/>
</dbReference>
<reference evidence="3" key="1">
    <citation type="submission" date="2021-08" db="EMBL/GenBank/DDBJ databases">
        <title>Whole genome sequencing of non-tuberculosis mycobacteria type-strains.</title>
        <authorList>
            <person name="Igarashi Y."/>
            <person name="Osugi A."/>
            <person name="Mitarai S."/>
        </authorList>
    </citation>
    <scope>NUCLEOTIDE SEQUENCE</scope>
    <source>
        <strain evidence="3">JCM 30995</strain>
    </source>
</reference>
<dbReference type="AlphaFoldDB" id="A0A9X7WLX4"/>
<feature type="chain" id="PRO_5040876441" evidence="1">
    <location>
        <begin position="38"/>
        <end position="109"/>
    </location>
</feature>
<evidence type="ECO:0000259" key="2">
    <source>
        <dbReference type="Pfam" id="PF05305"/>
    </source>
</evidence>
<dbReference type="Proteomes" id="UP000825008">
    <property type="component" value="Chromosome"/>
</dbReference>
<feature type="domain" description="DUF732" evidence="2">
    <location>
        <begin position="38"/>
        <end position="106"/>
    </location>
</feature>
<dbReference type="EMBL" id="CP080997">
    <property type="protein sequence ID" value="QZA09764.1"/>
    <property type="molecule type" value="Genomic_DNA"/>
</dbReference>
<evidence type="ECO:0000313" key="4">
    <source>
        <dbReference type="Proteomes" id="UP000825008"/>
    </source>
</evidence>
<proteinExistence type="predicted"/>
<protein>
    <submittedName>
        <fullName evidence="3">DUF732 domain-containing protein</fullName>
    </submittedName>
</protein>
<accession>A0A9X7WLX4</accession>
<dbReference type="KEGG" id="mher:K3U94_11390"/>
<name>A0A9X7WLX4_9MYCO</name>
<gene>
    <name evidence="3" type="ORF">K3U94_11390</name>
</gene>
<sequence>MTASTKETAMSRITKTLSAGMSVAALLIVGTAGEAHADDASFISTIRGNGIRVAAMNDSTIIALGHIMCSSLRDGSSLDTVAGFPAGILVDGHGIAVTAQQELCPDTIK</sequence>
<dbReference type="InterPro" id="IPR007969">
    <property type="entry name" value="DUF732"/>
</dbReference>
<keyword evidence="1" id="KW-0732">Signal</keyword>
<evidence type="ECO:0000313" key="3">
    <source>
        <dbReference type="EMBL" id="QZA09764.1"/>
    </source>
</evidence>